<organism evidence="1 2">
    <name type="scientific">Sphagnum troendelagicum</name>
    <dbReference type="NCBI Taxonomy" id="128251"/>
    <lineage>
        <taxon>Eukaryota</taxon>
        <taxon>Viridiplantae</taxon>
        <taxon>Streptophyta</taxon>
        <taxon>Embryophyta</taxon>
        <taxon>Bryophyta</taxon>
        <taxon>Sphagnophytina</taxon>
        <taxon>Sphagnopsida</taxon>
        <taxon>Sphagnales</taxon>
        <taxon>Sphagnaceae</taxon>
        <taxon>Sphagnum</taxon>
    </lineage>
</organism>
<gene>
    <name evidence="1" type="ORF">CSSPTR1EN2_LOCUS12474</name>
</gene>
<proteinExistence type="predicted"/>
<accession>A0ABP0U7P5</accession>
<name>A0ABP0U7P5_9BRYO</name>
<evidence type="ECO:0000313" key="2">
    <source>
        <dbReference type="Proteomes" id="UP001497512"/>
    </source>
</evidence>
<evidence type="ECO:0000313" key="1">
    <source>
        <dbReference type="EMBL" id="CAK9214923.1"/>
    </source>
</evidence>
<protein>
    <recommendedName>
        <fullName evidence="3">Secreted protein</fullName>
    </recommendedName>
</protein>
<reference evidence="1" key="1">
    <citation type="submission" date="2024-02" db="EMBL/GenBank/DDBJ databases">
        <authorList>
            <consortium name="ELIXIR-Norway"/>
            <consortium name="Elixir Norway"/>
        </authorList>
    </citation>
    <scope>NUCLEOTIDE SEQUENCE</scope>
</reference>
<dbReference type="Proteomes" id="UP001497512">
    <property type="component" value="Chromosome 2"/>
</dbReference>
<evidence type="ECO:0008006" key="3">
    <source>
        <dbReference type="Google" id="ProtNLM"/>
    </source>
</evidence>
<sequence>MCWSFHGILFAVLRIFWRKNREMVHVKTYSSSKTAQCSNRDRMRVVDSKMMMGKLQGTLWRLHFLSSSSRL</sequence>
<dbReference type="EMBL" id="OZ019894">
    <property type="protein sequence ID" value="CAK9214923.1"/>
    <property type="molecule type" value="Genomic_DNA"/>
</dbReference>
<keyword evidence="2" id="KW-1185">Reference proteome</keyword>
<feature type="non-terminal residue" evidence="1">
    <location>
        <position position="1"/>
    </location>
</feature>
<feature type="non-terminal residue" evidence="1">
    <location>
        <position position="71"/>
    </location>
</feature>